<name>A0ABV2ZUD7_9ACTN</name>
<dbReference type="RefSeq" id="WP_361708162.1">
    <property type="nucleotide sequence ID" value="NZ_JBEZVE010000026.1"/>
</dbReference>
<proteinExistence type="predicted"/>
<accession>A0ABV2ZUD7</accession>
<keyword evidence="3" id="KW-1185">Reference proteome</keyword>
<feature type="region of interest" description="Disordered" evidence="1">
    <location>
        <begin position="15"/>
        <end position="65"/>
    </location>
</feature>
<comment type="caution">
    <text evidence="2">The sequence shown here is derived from an EMBL/GenBank/DDBJ whole genome shotgun (WGS) entry which is preliminary data.</text>
</comment>
<evidence type="ECO:0000313" key="3">
    <source>
        <dbReference type="Proteomes" id="UP001550739"/>
    </source>
</evidence>
<evidence type="ECO:0000256" key="1">
    <source>
        <dbReference type="SAM" id="MobiDB-lite"/>
    </source>
</evidence>
<organism evidence="2 3">
    <name type="scientific">Streptomyces sp. 900129855</name>
    <dbReference type="NCBI Taxonomy" id="3155129"/>
    <lineage>
        <taxon>Bacteria</taxon>
        <taxon>Bacillati</taxon>
        <taxon>Actinomycetota</taxon>
        <taxon>Actinomycetes</taxon>
        <taxon>Kitasatosporales</taxon>
        <taxon>Streptomycetaceae</taxon>
        <taxon>Streptomyces</taxon>
    </lineage>
</organism>
<dbReference type="Proteomes" id="UP001550739">
    <property type="component" value="Unassembled WGS sequence"/>
</dbReference>
<reference evidence="2 3" key="1">
    <citation type="submission" date="2024-06" db="EMBL/GenBank/DDBJ databases">
        <title>The Natural Products Discovery Center: Release of the First 8490 Sequenced Strains for Exploring Actinobacteria Biosynthetic Diversity.</title>
        <authorList>
            <person name="Kalkreuter E."/>
            <person name="Kautsar S.A."/>
            <person name="Yang D."/>
            <person name="Bader C.D."/>
            <person name="Teijaro C.N."/>
            <person name="Fluegel L."/>
            <person name="Davis C.M."/>
            <person name="Simpson J.R."/>
            <person name="Lauterbach L."/>
            <person name="Steele A.D."/>
            <person name="Gui C."/>
            <person name="Meng S."/>
            <person name="Li G."/>
            <person name="Viehrig K."/>
            <person name="Ye F."/>
            <person name="Su P."/>
            <person name="Kiefer A.F."/>
            <person name="Nichols A."/>
            <person name="Cepeda A.J."/>
            <person name="Yan W."/>
            <person name="Fan B."/>
            <person name="Jiang Y."/>
            <person name="Adhikari A."/>
            <person name="Zheng C.-J."/>
            <person name="Schuster L."/>
            <person name="Cowan T.M."/>
            <person name="Smanski M.J."/>
            <person name="Chevrette M.G."/>
            <person name="De Carvalho L.P.S."/>
            <person name="Shen B."/>
        </authorList>
    </citation>
    <scope>NUCLEOTIDE SEQUENCE [LARGE SCALE GENOMIC DNA]</scope>
    <source>
        <strain evidence="2 3">NPDC033843</strain>
    </source>
</reference>
<sequence length="65" mass="6841">MVLFFAPASGLVMSGVRPQEQGSASGADNALREVGGARSGERRPLRHQQSPSTRACIDGRKTDDG</sequence>
<protein>
    <submittedName>
        <fullName evidence="2">Uncharacterized protein</fullName>
    </submittedName>
</protein>
<dbReference type="EMBL" id="JBEZVE010000026">
    <property type="protein sequence ID" value="MEU3786181.1"/>
    <property type="molecule type" value="Genomic_DNA"/>
</dbReference>
<gene>
    <name evidence="2" type="ORF">AB0E89_37530</name>
</gene>
<evidence type="ECO:0000313" key="2">
    <source>
        <dbReference type="EMBL" id="MEU3786181.1"/>
    </source>
</evidence>